<evidence type="ECO:0000313" key="3">
    <source>
        <dbReference type="Proteomes" id="UP000694403"/>
    </source>
</evidence>
<dbReference type="Proteomes" id="UP000694403">
    <property type="component" value="Unplaced"/>
</dbReference>
<protein>
    <submittedName>
        <fullName evidence="2">Uncharacterized protein</fullName>
    </submittedName>
</protein>
<dbReference type="Ensembl" id="ENSCSRT00000029908.1">
    <property type="protein sequence ID" value="ENSCSRP00000028745.1"/>
    <property type="gene ID" value="ENSCSRG00000021135.1"/>
</dbReference>
<reference evidence="2" key="2">
    <citation type="submission" date="2025-09" db="UniProtKB">
        <authorList>
            <consortium name="Ensembl"/>
        </authorList>
    </citation>
    <scope>IDENTIFICATION</scope>
</reference>
<dbReference type="AlphaFoldDB" id="A0A8C3THA3"/>
<keyword evidence="3" id="KW-1185">Reference proteome</keyword>
<name>A0A8C3THA3_CHESE</name>
<accession>A0A8C3THA3</accession>
<evidence type="ECO:0000256" key="1">
    <source>
        <dbReference type="SAM" id="MobiDB-lite"/>
    </source>
</evidence>
<organism evidence="2 3">
    <name type="scientific">Chelydra serpentina</name>
    <name type="common">Snapping turtle</name>
    <name type="synonym">Testudo serpentina</name>
    <dbReference type="NCBI Taxonomy" id="8475"/>
    <lineage>
        <taxon>Eukaryota</taxon>
        <taxon>Metazoa</taxon>
        <taxon>Chordata</taxon>
        <taxon>Craniata</taxon>
        <taxon>Vertebrata</taxon>
        <taxon>Euteleostomi</taxon>
        <taxon>Archelosauria</taxon>
        <taxon>Testudinata</taxon>
        <taxon>Testudines</taxon>
        <taxon>Cryptodira</taxon>
        <taxon>Durocryptodira</taxon>
        <taxon>Americhelydia</taxon>
        <taxon>Chelydroidea</taxon>
        <taxon>Chelydridae</taxon>
        <taxon>Chelydra</taxon>
    </lineage>
</organism>
<reference evidence="2" key="1">
    <citation type="submission" date="2025-08" db="UniProtKB">
        <authorList>
            <consortium name="Ensembl"/>
        </authorList>
    </citation>
    <scope>IDENTIFICATION</scope>
</reference>
<dbReference type="PRINTS" id="PR02045">
    <property type="entry name" value="F138DOMAIN"/>
</dbReference>
<feature type="region of interest" description="Disordered" evidence="1">
    <location>
        <begin position="1"/>
        <end position="40"/>
    </location>
</feature>
<proteinExistence type="predicted"/>
<evidence type="ECO:0000313" key="2">
    <source>
        <dbReference type="Ensembl" id="ENSCSRP00000028745.1"/>
    </source>
</evidence>
<sequence>MQCAHQQLPASPPTPGHPIDIAHSSLELPSDPPTAASQAAGITGTHYHTAPLHKYIKNMEGPQDQLIVKTRTPTIVLLT</sequence>